<feature type="transmembrane region" description="Helical" evidence="8">
    <location>
        <begin position="153"/>
        <end position="171"/>
    </location>
</feature>
<feature type="transmembrane region" description="Helical" evidence="8">
    <location>
        <begin position="269"/>
        <end position="289"/>
    </location>
</feature>
<comment type="similarity">
    <text evidence="2">Belongs to the UPF0324 family.</text>
</comment>
<evidence type="ECO:0000256" key="5">
    <source>
        <dbReference type="ARBA" id="ARBA00022989"/>
    </source>
</evidence>
<sequence length="391" mass="39580">MTSLDLSRAAASGDEPRYQPAAADPATSFEDRGRSDSHAHGSVAAGPRVPPHGGRPADFSRHRARELGSDLGPGLAVTVAATVVALGIARFVPAVSPLLIAIVVGAVLANAVTLPQRVQPGLQFSAKKLLRLGVALLGLQLTFADIIGLGPAVIAVVVAIVVLGIGVTMLLGRLLRMTWTQRLLIACGFSICGAAAAAAVDGVVDAEDEEVLTTVALVVVFGTAMIGLVPLLSGAFGLGNRAAGIWAGGAVHEVAQVVATGGALGGTALTVAVVVKLARVVLLAPVLAVIGWQVRRRADSEPGDRRPPLIPLFVIAFVVCAALRTTGVLPEAVLGTAKLVQTALLTAAMFALGAGVRVAALRRVGPRPLILALLSTVWVSSVALAGALLAS</sequence>
<feature type="transmembrane region" description="Helical" evidence="8">
    <location>
        <begin position="244"/>
        <end position="263"/>
    </location>
</feature>
<feature type="transmembrane region" description="Helical" evidence="8">
    <location>
        <begin position="369"/>
        <end position="390"/>
    </location>
</feature>
<reference evidence="9 10" key="1">
    <citation type="submission" date="2020-04" db="EMBL/GenBank/DDBJ databases">
        <title>MicrobeNet Type strains.</title>
        <authorList>
            <person name="Nicholson A.C."/>
        </authorList>
    </citation>
    <scope>NUCLEOTIDE SEQUENCE [LARGE SCALE GENOMIC DNA]</scope>
    <source>
        <strain evidence="9 10">DSM 44445</strain>
    </source>
</reference>
<evidence type="ECO:0000256" key="7">
    <source>
        <dbReference type="SAM" id="MobiDB-lite"/>
    </source>
</evidence>
<keyword evidence="3" id="KW-1003">Cell membrane</keyword>
<dbReference type="EMBL" id="JAAXPE010000013">
    <property type="protein sequence ID" value="NKY86922.1"/>
    <property type="molecule type" value="Genomic_DNA"/>
</dbReference>
<dbReference type="RefSeq" id="WP_083892996.1">
    <property type="nucleotide sequence ID" value="NZ_CAWPHS010000005.1"/>
</dbReference>
<keyword evidence="4 8" id="KW-0812">Transmembrane</keyword>
<dbReference type="Proteomes" id="UP000523447">
    <property type="component" value="Unassembled WGS sequence"/>
</dbReference>
<keyword evidence="5 8" id="KW-1133">Transmembrane helix</keyword>
<feature type="transmembrane region" description="Helical" evidence="8">
    <location>
        <begin position="71"/>
        <end position="92"/>
    </location>
</feature>
<name>A0A7X6M041_9NOCA</name>
<proteinExistence type="inferred from homology"/>
<dbReference type="AlphaFoldDB" id="A0A7X6M041"/>
<gene>
    <name evidence="9" type="ORF">HGA07_14920</name>
</gene>
<comment type="caution">
    <text evidence="9">The sequence shown here is derived from an EMBL/GenBank/DDBJ whole genome shotgun (WGS) entry which is preliminary data.</text>
</comment>
<feature type="transmembrane region" description="Helical" evidence="8">
    <location>
        <begin position="129"/>
        <end position="147"/>
    </location>
</feature>
<evidence type="ECO:0000313" key="10">
    <source>
        <dbReference type="Proteomes" id="UP000523447"/>
    </source>
</evidence>
<organism evidence="9 10">
    <name type="scientific">Nocardia veterana</name>
    <dbReference type="NCBI Taxonomy" id="132249"/>
    <lineage>
        <taxon>Bacteria</taxon>
        <taxon>Bacillati</taxon>
        <taxon>Actinomycetota</taxon>
        <taxon>Actinomycetes</taxon>
        <taxon>Mycobacteriales</taxon>
        <taxon>Nocardiaceae</taxon>
        <taxon>Nocardia</taxon>
    </lineage>
</organism>
<dbReference type="PANTHER" id="PTHR30106:SF2">
    <property type="entry name" value="UPF0324 INNER MEMBRANE PROTEIN YEIH"/>
    <property type="match status" value="1"/>
</dbReference>
<accession>A0A7X6M041</accession>
<comment type="subcellular location">
    <subcellularLocation>
        <location evidence="1">Cell membrane</location>
        <topology evidence="1">Multi-pass membrane protein</topology>
    </subcellularLocation>
</comment>
<dbReference type="Pfam" id="PF03601">
    <property type="entry name" value="Cons_hypoth698"/>
    <property type="match status" value="1"/>
</dbReference>
<dbReference type="InterPro" id="IPR018383">
    <property type="entry name" value="UPF0324_pro"/>
</dbReference>
<feature type="region of interest" description="Disordered" evidence="7">
    <location>
        <begin position="1"/>
        <end position="60"/>
    </location>
</feature>
<evidence type="ECO:0000256" key="4">
    <source>
        <dbReference type="ARBA" id="ARBA00022692"/>
    </source>
</evidence>
<evidence type="ECO:0000256" key="8">
    <source>
        <dbReference type="SAM" id="Phobius"/>
    </source>
</evidence>
<evidence type="ECO:0000256" key="6">
    <source>
        <dbReference type="ARBA" id="ARBA00023136"/>
    </source>
</evidence>
<evidence type="ECO:0000256" key="3">
    <source>
        <dbReference type="ARBA" id="ARBA00022475"/>
    </source>
</evidence>
<dbReference type="GO" id="GO:0005886">
    <property type="term" value="C:plasma membrane"/>
    <property type="evidence" value="ECO:0007669"/>
    <property type="project" value="UniProtKB-SubCell"/>
</dbReference>
<feature type="transmembrane region" description="Helical" evidence="8">
    <location>
        <begin position="309"/>
        <end position="327"/>
    </location>
</feature>
<feature type="transmembrane region" description="Helical" evidence="8">
    <location>
        <begin position="183"/>
        <end position="200"/>
    </location>
</feature>
<keyword evidence="10" id="KW-1185">Reference proteome</keyword>
<dbReference type="PANTHER" id="PTHR30106">
    <property type="entry name" value="INNER MEMBRANE PROTEIN YEIH-RELATED"/>
    <property type="match status" value="1"/>
</dbReference>
<evidence type="ECO:0000256" key="2">
    <source>
        <dbReference type="ARBA" id="ARBA00007977"/>
    </source>
</evidence>
<feature type="transmembrane region" description="Helical" evidence="8">
    <location>
        <begin position="98"/>
        <end position="117"/>
    </location>
</feature>
<evidence type="ECO:0000256" key="1">
    <source>
        <dbReference type="ARBA" id="ARBA00004651"/>
    </source>
</evidence>
<feature type="compositionally biased region" description="Basic and acidic residues" evidence="7">
    <location>
        <begin position="29"/>
        <end position="39"/>
    </location>
</feature>
<keyword evidence="6 8" id="KW-0472">Membrane</keyword>
<evidence type="ECO:0000313" key="9">
    <source>
        <dbReference type="EMBL" id="NKY86922.1"/>
    </source>
</evidence>
<protein>
    <submittedName>
        <fullName evidence="9">Putative sulfate exporter family transporter</fullName>
    </submittedName>
</protein>
<feature type="transmembrane region" description="Helical" evidence="8">
    <location>
        <begin position="339"/>
        <end position="360"/>
    </location>
</feature>
<feature type="transmembrane region" description="Helical" evidence="8">
    <location>
        <begin position="212"/>
        <end position="232"/>
    </location>
</feature>